<dbReference type="OrthoDB" id="6459610at2"/>
<evidence type="ECO:0000313" key="7">
    <source>
        <dbReference type="EMBL" id="RJT40129.1"/>
    </source>
</evidence>
<keyword evidence="4" id="KW-0808">Transferase</keyword>
<reference evidence="7 8" key="1">
    <citation type="submission" date="2018-09" db="EMBL/GenBank/DDBJ databases">
        <authorList>
            <person name="Le Fleche-Mateos A."/>
        </authorList>
    </citation>
    <scope>NUCLEOTIDE SEQUENCE [LARGE SCALE GENOMIC DNA]</scope>
    <source>
        <strain evidence="7 8">DSM 27399</strain>
    </source>
</reference>
<comment type="caution">
    <text evidence="7">The sequence shown here is derived from an EMBL/GenBank/DDBJ whole genome shotgun (WGS) entry which is preliminary data.</text>
</comment>
<evidence type="ECO:0000313" key="8">
    <source>
        <dbReference type="Proteomes" id="UP000284908"/>
    </source>
</evidence>
<comment type="subcellular location">
    <subcellularLocation>
        <location evidence="1">Cell inner membrane</location>
    </subcellularLocation>
</comment>
<proteinExistence type="predicted"/>
<keyword evidence="3" id="KW-0997">Cell inner membrane</keyword>
<protein>
    <submittedName>
        <fullName evidence="7">ABC transporter</fullName>
    </submittedName>
</protein>
<keyword evidence="8" id="KW-1185">Reference proteome</keyword>
<evidence type="ECO:0000256" key="1">
    <source>
        <dbReference type="ARBA" id="ARBA00004533"/>
    </source>
</evidence>
<dbReference type="GO" id="GO:0009247">
    <property type="term" value="P:glycolipid biosynthetic process"/>
    <property type="evidence" value="ECO:0007669"/>
    <property type="project" value="UniProtKB-ARBA"/>
</dbReference>
<accession>A0A419N4M2</accession>
<dbReference type="RefSeq" id="WP_120134305.1">
    <property type="nucleotide sequence ID" value="NZ_RAHH01000026.1"/>
</dbReference>
<evidence type="ECO:0000256" key="6">
    <source>
        <dbReference type="ARBA" id="ARBA00023315"/>
    </source>
</evidence>
<organism evidence="7 8">
    <name type="scientific">Rahnella woolbedingensis</name>
    <dbReference type="NCBI Taxonomy" id="1510574"/>
    <lineage>
        <taxon>Bacteria</taxon>
        <taxon>Pseudomonadati</taxon>
        <taxon>Pseudomonadota</taxon>
        <taxon>Gammaproteobacteria</taxon>
        <taxon>Enterobacterales</taxon>
        <taxon>Yersiniaceae</taxon>
        <taxon>Rahnella</taxon>
    </lineage>
</organism>
<dbReference type="InterPro" id="IPR004960">
    <property type="entry name" value="LipA_acyltrans"/>
</dbReference>
<dbReference type="GO" id="GO:0005886">
    <property type="term" value="C:plasma membrane"/>
    <property type="evidence" value="ECO:0007669"/>
    <property type="project" value="UniProtKB-SubCell"/>
</dbReference>
<gene>
    <name evidence="7" type="ORF">D6C13_19380</name>
</gene>
<keyword evidence="2" id="KW-1003">Cell membrane</keyword>
<dbReference type="Pfam" id="PF03279">
    <property type="entry name" value="Lip_A_acyltrans"/>
    <property type="match status" value="1"/>
</dbReference>
<evidence type="ECO:0000256" key="4">
    <source>
        <dbReference type="ARBA" id="ARBA00022679"/>
    </source>
</evidence>
<evidence type="ECO:0000256" key="2">
    <source>
        <dbReference type="ARBA" id="ARBA00022475"/>
    </source>
</evidence>
<dbReference type="Proteomes" id="UP000284908">
    <property type="component" value="Unassembled WGS sequence"/>
</dbReference>
<dbReference type="AlphaFoldDB" id="A0A419N4M2"/>
<keyword evidence="6" id="KW-0012">Acyltransferase</keyword>
<dbReference type="GO" id="GO:0016746">
    <property type="term" value="F:acyltransferase activity"/>
    <property type="evidence" value="ECO:0007669"/>
    <property type="project" value="UniProtKB-KW"/>
</dbReference>
<name>A0A419N4M2_9GAMM</name>
<keyword evidence="5" id="KW-0472">Membrane</keyword>
<evidence type="ECO:0000256" key="5">
    <source>
        <dbReference type="ARBA" id="ARBA00023136"/>
    </source>
</evidence>
<evidence type="ECO:0000256" key="3">
    <source>
        <dbReference type="ARBA" id="ARBA00022519"/>
    </source>
</evidence>
<sequence>MRYFVVSSYITLKCFYDDAFRKINIIDKFIREKSTPRTINLRILFAILHLQRFLKLTGKNKNKCADVAGENIRCLLGQKRKINFVWLTQRREALDYAATFGRDEKIMAQLDDCAAQLNNIVKPLHDIGSPVVLAPMHMVSDILSGIVAGKAYPGNGTVIVSANAEAYQSEDRRRGGVNLTYCSIHGNNEGIAENIMSACLSAAKHDTNIIIFPDIVPEYTYKTGATFSSKVNCTMFGRKASLHSGVFRLAKVISAQVIFFYLYYEDGIKIHIHPPMDKKEASTSMPGLIESAIREHPQDWLLWHLHSLYFINH</sequence>
<dbReference type="EMBL" id="RAHH01000026">
    <property type="protein sequence ID" value="RJT40129.1"/>
    <property type="molecule type" value="Genomic_DNA"/>
</dbReference>